<dbReference type="InterPro" id="IPR000620">
    <property type="entry name" value="EamA_dom"/>
</dbReference>
<feature type="transmembrane region" description="Helical" evidence="6">
    <location>
        <begin position="37"/>
        <end position="58"/>
    </location>
</feature>
<feature type="domain" description="EamA" evidence="7">
    <location>
        <begin position="8"/>
        <end position="141"/>
    </location>
</feature>
<keyword evidence="9" id="KW-1185">Reference proteome</keyword>
<dbReference type="Proteomes" id="UP000318422">
    <property type="component" value="Unassembled WGS sequence"/>
</dbReference>
<keyword evidence="3 6" id="KW-0812">Transmembrane</keyword>
<name>A0A4Y4CTR0_ZOORA</name>
<feature type="domain" description="EamA" evidence="7">
    <location>
        <begin position="150"/>
        <end position="282"/>
    </location>
</feature>
<proteinExistence type="inferred from homology"/>
<evidence type="ECO:0000256" key="1">
    <source>
        <dbReference type="ARBA" id="ARBA00004141"/>
    </source>
</evidence>
<dbReference type="EMBL" id="BJNV01000010">
    <property type="protein sequence ID" value="GEC94824.1"/>
    <property type="molecule type" value="Genomic_DNA"/>
</dbReference>
<feature type="transmembrane region" description="Helical" evidence="6">
    <location>
        <begin position="97"/>
        <end position="117"/>
    </location>
</feature>
<gene>
    <name evidence="8" type="ORF">ZRA01_08970</name>
</gene>
<evidence type="ECO:0000256" key="2">
    <source>
        <dbReference type="ARBA" id="ARBA00007362"/>
    </source>
</evidence>
<feature type="transmembrane region" description="Helical" evidence="6">
    <location>
        <begin position="70"/>
        <end position="91"/>
    </location>
</feature>
<dbReference type="InterPro" id="IPR050638">
    <property type="entry name" value="AA-Vitamin_Transporters"/>
</dbReference>
<evidence type="ECO:0000256" key="5">
    <source>
        <dbReference type="ARBA" id="ARBA00023136"/>
    </source>
</evidence>
<feature type="transmembrane region" description="Helical" evidence="6">
    <location>
        <begin position="238"/>
        <end position="260"/>
    </location>
</feature>
<dbReference type="OrthoDB" id="6119273at2"/>
<keyword evidence="4 6" id="KW-1133">Transmembrane helix</keyword>
<feature type="transmembrane region" description="Helical" evidence="6">
    <location>
        <begin position="210"/>
        <end position="231"/>
    </location>
</feature>
<dbReference type="AlphaFoldDB" id="A0A4Y4CTR0"/>
<accession>A0A4Y4CTR0</accession>
<protein>
    <submittedName>
        <fullName evidence="8">Permease</fullName>
    </submittedName>
</protein>
<feature type="transmembrane region" description="Helical" evidence="6">
    <location>
        <begin position="124"/>
        <end position="144"/>
    </location>
</feature>
<evidence type="ECO:0000256" key="6">
    <source>
        <dbReference type="SAM" id="Phobius"/>
    </source>
</evidence>
<evidence type="ECO:0000256" key="4">
    <source>
        <dbReference type="ARBA" id="ARBA00022989"/>
    </source>
</evidence>
<comment type="similarity">
    <text evidence="2">Belongs to the EamA transporter family.</text>
</comment>
<keyword evidence="5 6" id="KW-0472">Membrane</keyword>
<evidence type="ECO:0000313" key="9">
    <source>
        <dbReference type="Proteomes" id="UP000318422"/>
    </source>
</evidence>
<comment type="caution">
    <text evidence="8">The sequence shown here is derived from an EMBL/GenBank/DDBJ whole genome shotgun (WGS) entry which is preliminary data.</text>
</comment>
<reference evidence="8 9" key="1">
    <citation type="submission" date="2019-06" db="EMBL/GenBank/DDBJ databases">
        <title>Whole genome shotgun sequence of Zoogloea ramigera NBRC 15342.</title>
        <authorList>
            <person name="Hosoyama A."/>
            <person name="Uohara A."/>
            <person name="Ohji S."/>
            <person name="Ichikawa N."/>
        </authorList>
    </citation>
    <scope>NUCLEOTIDE SEQUENCE [LARGE SCALE GENOMIC DNA]</scope>
    <source>
        <strain evidence="8 9">NBRC 15342</strain>
    </source>
</reference>
<dbReference type="RefSeq" id="WP_141349740.1">
    <property type="nucleotide sequence ID" value="NZ_BJNV01000010.1"/>
</dbReference>
<feature type="transmembrane region" description="Helical" evidence="6">
    <location>
        <begin position="266"/>
        <end position="283"/>
    </location>
</feature>
<feature type="transmembrane region" description="Helical" evidence="6">
    <location>
        <begin position="150"/>
        <end position="168"/>
    </location>
</feature>
<evidence type="ECO:0000256" key="3">
    <source>
        <dbReference type="ARBA" id="ARBA00022692"/>
    </source>
</evidence>
<dbReference type="Gene3D" id="1.10.3730.20">
    <property type="match status" value="1"/>
</dbReference>
<dbReference type="PANTHER" id="PTHR32322:SF2">
    <property type="entry name" value="EAMA DOMAIN-CONTAINING PROTEIN"/>
    <property type="match status" value="1"/>
</dbReference>
<dbReference type="SUPFAM" id="SSF103481">
    <property type="entry name" value="Multidrug resistance efflux transporter EmrE"/>
    <property type="match status" value="2"/>
</dbReference>
<evidence type="ECO:0000313" key="8">
    <source>
        <dbReference type="EMBL" id="GEC94824.1"/>
    </source>
</evidence>
<organism evidence="8 9">
    <name type="scientific">Zoogloea ramigera</name>
    <dbReference type="NCBI Taxonomy" id="350"/>
    <lineage>
        <taxon>Bacteria</taxon>
        <taxon>Pseudomonadati</taxon>
        <taxon>Pseudomonadota</taxon>
        <taxon>Betaproteobacteria</taxon>
        <taxon>Rhodocyclales</taxon>
        <taxon>Zoogloeaceae</taxon>
        <taxon>Zoogloea</taxon>
    </lineage>
</organism>
<feature type="transmembrane region" description="Helical" evidence="6">
    <location>
        <begin position="7"/>
        <end position="31"/>
    </location>
</feature>
<sequence length="299" mass="30369">MTVNPRWIGAGLVALSALSFGAMAIFARFAFAGGVDVTALLFLRFLIAGALMAGVMIASRRPWPTRRNTLTLALMGGVGYVAQALCFFLALKHASAGLVALLLYLYPFLVTLLGVIFAGERLTLLRALAVLSALLGTALTIGAGLAGSPLGIGLGVAAAMIYSIYIIVGNRVLKEEDPLAAATVVMLAAAGVFGLLVLGGTPHFPQSATAWAAVLAIALVSTVVAMVGFFAGIKRLGAADAATLSTLEPVVTFALAAIFLDEPVTASQMAGGAIVLGAVIALARGQAAPDQDKGSTSSR</sequence>
<evidence type="ECO:0000259" key="7">
    <source>
        <dbReference type="Pfam" id="PF00892"/>
    </source>
</evidence>
<dbReference type="GO" id="GO:0016020">
    <property type="term" value="C:membrane"/>
    <property type="evidence" value="ECO:0007669"/>
    <property type="project" value="UniProtKB-SubCell"/>
</dbReference>
<dbReference type="InterPro" id="IPR037185">
    <property type="entry name" value="EmrE-like"/>
</dbReference>
<dbReference type="Pfam" id="PF00892">
    <property type="entry name" value="EamA"/>
    <property type="match status" value="2"/>
</dbReference>
<feature type="transmembrane region" description="Helical" evidence="6">
    <location>
        <begin position="180"/>
        <end position="198"/>
    </location>
</feature>
<dbReference type="PANTHER" id="PTHR32322">
    <property type="entry name" value="INNER MEMBRANE TRANSPORTER"/>
    <property type="match status" value="1"/>
</dbReference>
<comment type="subcellular location">
    <subcellularLocation>
        <location evidence="1">Membrane</location>
        <topology evidence="1">Multi-pass membrane protein</topology>
    </subcellularLocation>
</comment>